<proteinExistence type="predicted"/>
<dbReference type="AlphaFoldDB" id="A0AAE1NKA8"/>
<keyword evidence="2" id="KW-1185">Reference proteome</keyword>
<dbReference type="Proteomes" id="UP001292094">
    <property type="component" value="Unassembled WGS sequence"/>
</dbReference>
<evidence type="ECO:0000313" key="1">
    <source>
        <dbReference type="EMBL" id="KAK4290221.1"/>
    </source>
</evidence>
<organism evidence="1 2">
    <name type="scientific">Petrolisthes manimaculis</name>
    <dbReference type="NCBI Taxonomy" id="1843537"/>
    <lineage>
        <taxon>Eukaryota</taxon>
        <taxon>Metazoa</taxon>
        <taxon>Ecdysozoa</taxon>
        <taxon>Arthropoda</taxon>
        <taxon>Crustacea</taxon>
        <taxon>Multicrustacea</taxon>
        <taxon>Malacostraca</taxon>
        <taxon>Eumalacostraca</taxon>
        <taxon>Eucarida</taxon>
        <taxon>Decapoda</taxon>
        <taxon>Pleocyemata</taxon>
        <taxon>Anomura</taxon>
        <taxon>Galatheoidea</taxon>
        <taxon>Porcellanidae</taxon>
        <taxon>Petrolisthes</taxon>
    </lineage>
</organism>
<dbReference type="EMBL" id="JAWZYT010005565">
    <property type="protein sequence ID" value="KAK4290221.1"/>
    <property type="molecule type" value="Genomic_DNA"/>
</dbReference>
<evidence type="ECO:0000313" key="2">
    <source>
        <dbReference type="Proteomes" id="UP001292094"/>
    </source>
</evidence>
<protein>
    <submittedName>
        <fullName evidence="1">Uncharacterized protein</fullName>
    </submittedName>
</protein>
<comment type="caution">
    <text evidence="1">The sequence shown here is derived from an EMBL/GenBank/DDBJ whole genome shotgun (WGS) entry which is preliminary data.</text>
</comment>
<sequence length="102" mass="11281">MPKFWYWQRSCELTVSPEVARETGMKAGTMSVKKSKITDDLAKGIMKVVPEASPKTITMVCGDETKYLTASSSCAIHRQGKKPRVVSEVVMAKKLKEVTIST</sequence>
<name>A0AAE1NKA8_9EUCA</name>
<accession>A0AAE1NKA8</accession>
<gene>
    <name evidence="1" type="ORF">Pmani_036864</name>
</gene>
<reference evidence="1" key="1">
    <citation type="submission" date="2023-11" db="EMBL/GenBank/DDBJ databases">
        <title>Genome assemblies of two species of porcelain crab, Petrolisthes cinctipes and Petrolisthes manimaculis (Anomura: Porcellanidae).</title>
        <authorList>
            <person name="Angst P."/>
        </authorList>
    </citation>
    <scope>NUCLEOTIDE SEQUENCE</scope>
    <source>
        <strain evidence="1">PB745_02</strain>
        <tissue evidence="1">Gill</tissue>
    </source>
</reference>